<evidence type="ECO:0000313" key="3">
    <source>
        <dbReference type="Proteomes" id="UP000276215"/>
    </source>
</evidence>
<keyword evidence="3" id="KW-1185">Reference proteome</keyword>
<dbReference type="GO" id="GO:0003676">
    <property type="term" value="F:nucleic acid binding"/>
    <property type="evidence" value="ECO:0007669"/>
    <property type="project" value="InterPro"/>
</dbReference>
<dbReference type="OrthoDB" id="5425161at2759"/>
<name>A0A3N4IVD0_9PEZI</name>
<proteinExistence type="predicted"/>
<feature type="domain" description="DDE-1" evidence="1">
    <location>
        <begin position="4"/>
        <end position="118"/>
    </location>
</feature>
<organism evidence="2 3">
    <name type="scientific">Choiromyces venosus 120613-1</name>
    <dbReference type="NCBI Taxonomy" id="1336337"/>
    <lineage>
        <taxon>Eukaryota</taxon>
        <taxon>Fungi</taxon>
        <taxon>Dikarya</taxon>
        <taxon>Ascomycota</taxon>
        <taxon>Pezizomycotina</taxon>
        <taxon>Pezizomycetes</taxon>
        <taxon>Pezizales</taxon>
        <taxon>Tuberaceae</taxon>
        <taxon>Choiromyces</taxon>
    </lineage>
</organism>
<accession>A0A3N4IVD0</accession>
<dbReference type="InterPro" id="IPR004875">
    <property type="entry name" value="DDE_SF_endonuclease_dom"/>
</dbReference>
<dbReference type="EMBL" id="ML120538">
    <property type="protein sequence ID" value="RPA90162.1"/>
    <property type="molecule type" value="Genomic_DNA"/>
</dbReference>
<dbReference type="Pfam" id="PF03184">
    <property type="entry name" value="DDE_1"/>
    <property type="match status" value="1"/>
</dbReference>
<dbReference type="Proteomes" id="UP000276215">
    <property type="component" value="Unassembled WGS sequence"/>
</dbReference>
<evidence type="ECO:0000259" key="1">
    <source>
        <dbReference type="Pfam" id="PF03184"/>
    </source>
</evidence>
<protein>
    <recommendedName>
        <fullName evidence="1">DDE-1 domain-containing protein</fullName>
    </recommendedName>
</protein>
<reference evidence="2 3" key="1">
    <citation type="journal article" date="2018" name="Nat. Ecol. Evol.">
        <title>Pezizomycetes genomes reveal the molecular basis of ectomycorrhizal truffle lifestyle.</title>
        <authorList>
            <person name="Murat C."/>
            <person name="Payen T."/>
            <person name="Noel B."/>
            <person name="Kuo A."/>
            <person name="Morin E."/>
            <person name="Chen J."/>
            <person name="Kohler A."/>
            <person name="Krizsan K."/>
            <person name="Balestrini R."/>
            <person name="Da Silva C."/>
            <person name="Montanini B."/>
            <person name="Hainaut M."/>
            <person name="Levati E."/>
            <person name="Barry K.W."/>
            <person name="Belfiori B."/>
            <person name="Cichocki N."/>
            <person name="Clum A."/>
            <person name="Dockter R.B."/>
            <person name="Fauchery L."/>
            <person name="Guy J."/>
            <person name="Iotti M."/>
            <person name="Le Tacon F."/>
            <person name="Lindquist E.A."/>
            <person name="Lipzen A."/>
            <person name="Malagnac F."/>
            <person name="Mello A."/>
            <person name="Molinier V."/>
            <person name="Miyauchi S."/>
            <person name="Poulain J."/>
            <person name="Riccioni C."/>
            <person name="Rubini A."/>
            <person name="Sitrit Y."/>
            <person name="Splivallo R."/>
            <person name="Traeger S."/>
            <person name="Wang M."/>
            <person name="Zifcakova L."/>
            <person name="Wipf D."/>
            <person name="Zambonelli A."/>
            <person name="Paolocci F."/>
            <person name="Nowrousian M."/>
            <person name="Ottonello S."/>
            <person name="Baldrian P."/>
            <person name="Spatafora J.W."/>
            <person name="Henrissat B."/>
            <person name="Nagy L.G."/>
            <person name="Aury J.M."/>
            <person name="Wincker P."/>
            <person name="Grigoriev I.V."/>
            <person name="Bonfante P."/>
            <person name="Martin F.M."/>
        </authorList>
    </citation>
    <scope>NUCLEOTIDE SEQUENCE [LARGE SCALE GENOMIC DNA]</scope>
    <source>
        <strain evidence="2 3">120613-1</strain>
    </source>
</reference>
<evidence type="ECO:0000313" key="2">
    <source>
        <dbReference type="EMBL" id="RPA90162.1"/>
    </source>
</evidence>
<dbReference type="AlphaFoldDB" id="A0A3N4IVD0"/>
<gene>
    <name evidence="2" type="ORF">L873DRAFT_1821668</name>
</gene>
<feature type="non-terminal residue" evidence="2">
    <location>
        <position position="135"/>
    </location>
</feature>
<sequence>MAMEYLGHNFGNESITAQKAKNKYRLLLFNGHSSHVNMKFLNFCISQKIIPYSLPPHSTYQLQLLDVCIFSPYKHKYQKGLTCPFERYEYDVSKENFYEILMIAWRASFMPSNIQSGFCNTGLIPINRNIVLSKI</sequence>